<dbReference type="Pfam" id="PF00003">
    <property type="entry name" value="7tm_3"/>
    <property type="match status" value="1"/>
</dbReference>
<keyword evidence="3" id="KW-1003">Cell membrane</keyword>
<evidence type="ECO:0000313" key="15">
    <source>
        <dbReference type="Proteomes" id="UP000887574"/>
    </source>
</evidence>
<feature type="transmembrane region" description="Helical" evidence="12">
    <location>
        <begin position="351"/>
        <end position="368"/>
    </location>
</feature>
<feature type="compositionally biased region" description="Low complexity" evidence="11">
    <location>
        <begin position="534"/>
        <end position="543"/>
    </location>
</feature>
<evidence type="ECO:0000256" key="7">
    <source>
        <dbReference type="ARBA" id="ARBA00023136"/>
    </source>
</evidence>
<keyword evidence="9" id="KW-0325">Glycoprotein</keyword>
<evidence type="ECO:0000256" key="4">
    <source>
        <dbReference type="ARBA" id="ARBA00022692"/>
    </source>
</evidence>
<evidence type="ECO:0000256" key="11">
    <source>
        <dbReference type="SAM" id="MobiDB-lite"/>
    </source>
</evidence>
<evidence type="ECO:0000256" key="5">
    <source>
        <dbReference type="ARBA" id="ARBA00022989"/>
    </source>
</evidence>
<evidence type="ECO:0000259" key="14">
    <source>
        <dbReference type="Pfam" id="PF00003"/>
    </source>
</evidence>
<keyword evidence="4 12" id="KW-0812">Transmembrane</keyword>
<proteinExistence type="inferred from homology"/>
<evidence type="ECO:0000256" key="6">
    <source>
        <dbReference type="ARBA" id="ARBA00023040"/>
    </source>
</evidence>
<feature type="region of interest" description="Disordered" evidence="11">
    <location>
        <begin position="510"/>
        <end position="558"/>
    </location>
</feature>
<evidence type="ECO:0000256" key="3">
    <source>
        <dbReference type="ARBA" id="ARBA00022475"/>
    </source>
</evidence>
<evidence type="ECO:0000256" key="10">
    <source>
        <dbReference type="ARBA" id="ARBA00023224"/>
    </source>
</evidence>
<dbReference type="GO" id="GO:0004930">
    <property type="term" value="F:G protein-coupled receptor activity"/>
    <property type="evidence" value="ECO:0007669"/>
    <property type="project" value="UniProtKB-KW"/>
</dbReference>
<protein>
    <submittedName>
        <fullName evidence="16">G-protein coupled receptors family 3 profile domain-containing protein</fullName>
    </submittedName>
</protein>
<keyword evidence="6" id="KW-0297">G-protein coupled receptor</keyword>
<evidence type="ECO:0000256" key="9">
    <source>
        <dbReference type="ARBA" id="ARBA00023180"/>
    </source>
</evidence>
<comment type="similarity">
    <text evidence="2">Belongs to the G-protein coupled receptor 3 family.</text>
</comment>
<name>A0A915ECF5_9BILA</name>
<feature type="transmembrane region" description="Helical" evidence="12">
    <location>
        <begin position="229"/>
        <end position="248"/>
    </location>
</feature>
<feature type="transmembrane region" description="Helical" evidence="12">
    <location>
        <begin position="380"/>
        <end position="398"/>
    </location>
</feature>
<accession>A0A915ECF5</accession>
<feature type="transmembrane region" description="Helical" evidence="12">
    <location>
        <begin position="410"/>
        <end position="437"/>
    </location>
</feature>
<evidence type="ECO:0000256" key="13">
    <source>
        <dbReference type="SAM" id="SignalP"/>
    </source>
</evidence>
<reference evidence="16" key="1">
    <citation type="submission" date="2022-11" db="UniProtKB">
        <authorList>
            <consortium name="WormBaseParasite"/>
        </authorList>
    </citation>
    <scope>IDENTIFICATION</scope>
</reference>
<dbReference type="PANTHER" id="PTHR32546">
    <property type="entry name" value="G-PROTEIN COUPLED RECEPTOR 158-RELATED"/>
    <property type="match status" value="1"/>
</dbReference>
<dbReference type="PANTHER" id="PTHR32546:SF26">
    <property type="entry name" value="SMOG, ISOFORM D"/>
    <property type="match status" value="1"/>
</dbReference>
<evidence type="ECO:0000256" key="12">
    <source>
        <dbReference type="SAM" id="Phobius"/>
    </source>
</evidence>
<comment type="subcellular location">
    <subcellularLocation>
        <location evidence="1">Cell membrane</location>
        <topology evidence="1">Multi-pass membrane protein</topology>
    </subcellularLocation>
</comment>
<dbReference type="InterPro" id="IPR017978">
    <property type="entry name" value="GPCR_3_C"/>
</dbReference>
<feature type="transmembrane region" description="Helical" evidence="12">
    <location>
        <begin position="268"/>
        <end position="286"/>
    </location>
</feature>
<evidence type="ECO:0000256" key="1">
    <source>
        <dbReference type="ARBA" id="ARBA00004651"/>
    </source>
</evidence>
<evidence type="ECO:0000256" key="2">
    <source>
        <dbReference type="ARBA" id="ARBA00007242"/>
    </source>
</evidence>
<feature type="transmembrane region" description="Helical" evidence="12">
    <location>
        <begin position="197"/>
        <end position="217"/>
    </location>
</feature>
<dbReference type="WBParaSite" id="jg5199">
    <property type="protein sequence ID" value="jg5199"/>
    <property type="gene ID" value="jg5199"/>
</dbReference>
<dbReference type="AlphaFoldDB" id="A0A915ECF5"/>
<sequence>MLNWTILAVVWCVLKGLQGLPSPEKPFSVNEVLEEDTLEALFGQLEVLKPCNRVLNSSLVTELLSSSDHNKQVQRNISSINNFLSHTSQKQHVYQPSSSVSHSQFFSFFRIQNDQSPLLQWVPIAVYPTKITNSFLQVPLSEGRLDACGLAASTCSSKCSYTVHSQLKIFARSCSGCDHTPLARRFCREDLRAFHRIFYVISALFAMGSLLMIVLVIRERHRQQQEARWVGWALMEPFFLGAALLYVIPLLDWYSSEEERNSCCMAAWLRSLGFTFFYGSVLLKVYRNLQEYRVRKAYHVIVREHDLVKILVLGLLFTFTALFVWTISSSKDTELWESAWPQCPMGTFEKIWAGCELIILLYGMRLCYKARSSSWVERWQFTVAVCLEATVTLTVNLIRYSLDNTGSNDALLIATVIQLHLTVSVNIAAIITPKFLVSSESSRRTLTIAGAGNSGRAHPSLAKLRDNLINGTIDFAEIPIIDMNPEDIRAELKRVYTQLRMYKLKNLYQDNPHISKRKGGGKKINDKTGKNRRISIPPTSSSPKVRRVDEEDEKSDLTVESAPHNIYLSTNKIQIEANDQSVRV</sequence>
<dbReference type="InterPro" id="IPR043458">
    <property type="entry name" value="GPR158/179"/>
</dbReference>
<feature type="transmembrane region" description="Helical" evidence="12">
    <location>
        <begin position="307"/>
        <end position="327"/>
    </location>
</feature>
<keyword evidence="7 12" id="KW-0472">Membrane</keyword>
<evidence type="ECO:0000313" key="16">
    <source>
        <dbReference type="WBParaSite" id="jg5199"/>
    </source>
</evidence>
<feature type="domain" description="G-protein coupled receptors family 3 profile" evidence="14">
    <location>
        <begin position="197"/>
        <end position="434"/>
    </location>
</feature>
<evidence type="ECO:0000256" key="8">
    <source>
        <dbReference type="ARBA" id="ARBA00023170"/>
    </source>
</evidence>
<keyword evidence="5 12" id="KW-1133">Transmembrane helix</keyword>
<keyword evidence="8" id="KW-0675">Receptor</keyword>
<keyword evidence="10" id="KW-0807">Transducer</keyword>
<dbReference type="Proteomes" id="UP000887574">
    <property type="component" value="Unplaced"/>
</dbReference>
<feature type="signal peptide" evidence="13">
    <location>
        <begin position="1"/>
        <end position="19"/>
    </location>
</feature>
<dbReference type="GO" id="GO:0005886">
    <property type="term" value="C:plasma membrane"/>
    <property type="evidence" value="ECO:0007669"/>
    <property type="project" value="UniProtKB-SubCell"/>
</dbReference>
<keyword evidence="13" id="KW-0732">Signal</keyword>
<organism evidence="15 16">
    <name type="scientific">Ditylenchus dipsaci</name>
    <dbReference type="NCBI Taxonomy" id="166011"/>
    <lineage>
        <taxon>Eukaryota</taxon>
        <taxon>Metazoa</taxon>
        <taxon>Ecdysozoa</taxon>
        <taxon>Nematoda</taxon>
        <taxon>Chromadorea</taxon>
        <taxon>Rhabditida</taxon>
        <taxon>Tylenchina</taxon>
        <taxon>Tylenchomorpha</taxon>
        <taxon>Sphaerularioidea</taxon>
        <taxon>Anguinidae</taxon>
        <taxon>Anguininae</taxon>
        <taxon>Ditylenchus</taxon>
    </lineage>
</organism>
<keyword evidence="15" id="KW-1185">Reference proteome</keyword>
<feature type="chain" id="PRO_5037541474" evidence="13">
    <location>
        <begin position="20"/>
        <end position="584"/>
    </location>
</feature>